<evidence type="ECO:0000256" key="2">
    <source>
        <dbReference type="ARBA" id="ARBA00005722"/>
    </source>
</evidence>
<evidence type="ECO:0000256" key="5">
    <source>
        <dbReference type="ARBA" id="ARBA00023237"/>
    </source>
</evidence>
<accession>A0A975K752</accession>
<keyword evidence="8" id="KW-1185">Reference proteome</keyword>
<dbReference type="Proteomes" id="UP000681425">
    <property type="component" value="Chromosome"/>
</dbReference>
<protein>
    <submittedName>
        <fullName evidence="7">MipA/OmpV family protein</fullName>
    </submittedName>
</protein>
<keyword evidence="5" id="KW-0998">Cell outer membrane</keyword>
<evidence type="ECO:0000256" key="6">
    <source>
        <dbReference type="SAM" id="SignalP"/>
    </source>
</evidence>
<keyword evidence="4" id="KW-0472">Membrane</keyword>
<reference evidence="7" key="1">
    <citation type="submission" date="2021-04" db="EMBL/GenBank/DDBJ databases">
        <title>Isolation of p-tert-butylphenol degrading bacteria Sphingobium phenoxybenzoativorans Tas13 from active sludge.</title>
        <authorList>
            <person name="Li Y."/>
        </authorList>
    </citation>
    <scope>NUCLEOTIDE SEQUENCE</scope>
    <source>
        <strain evidence="7">Tas13</strain>
    </source>
</reference>
<feature type="chain" id="PRO_5037124668" evidence="6">
    <location>
        <begin position="25"/>
        <end position="280"/>
    </location>
</feature>
<feature type="signal peptide" evidence="6">
    <location>
        <begin position="1"/>
        <end position="24"/>
    </location>
</feature>
<evidence type="ECO:0000313" key="7">
    <source>
        <dbReference type="EMBL" id="QUT06005.1"/>
    </source>
</evidence>
<dbReference type="AlphaFoldDB" id="A0A975K752"/>
<organism evidence="7 8">
    <name type="scientific">Sphingobium phenoxybenzoativorans</name>
    <dbReference type="NCBI Taxonomy" id="1592790"/>
    <lineage>
        <taxon>Bacteria</taxon>
        <taxon>Pseudomonadati</taxon>
        <taxon>Pseudomonadota</taxon>
        <taxon>Alphaproteobacteria</taxon>
        <taxon>Sphingomonadales</taxon>
        <taxon>Sphingomonadaceae</taxon>
        <taxon>Sphingobium</taxon>
    </lineage>
</organism>
<evidence type="ECO:0000256" key="1">
    <source>
        <dbReference type="ARBA" id="ARBA00004442"/>
    </source>
</evidence>
<proteinExistence type="inferred from homology"/>
<dbReference type="GO" id="GO:0009279">
    <property type="term" value="C:cell outer membrane"/>
    <property type="evidence" value="ECO:0007669"/>
    <property type="project" value="UniProtKB-SubCell"/>
</dbReference>
<dbReference type="Pfam" id="PF06629">
    <property type="entry name" value="MipA"/>
    <property type="match status" value="1"/>
</dbReference>
<evidence type="ECO:0000256" key="4">
    <source>
        <dbReference type="ARBA" id="ARBA00023136"/>
    </source>
</evidence>
<dbReference type="PANTHER" id="PTHR38776">
    <property type="entry name" value="MLTA-INTERACTING PROTEIN-RELATED"/>
    <property type="match status" value="1"/>
</dbReference>
<dbReference type="KEGG" id="spph:KFK14_00380"/>
<comment type="subcellular location">
    <subcellularLocation>
        <location evidence="1">Cell outer membrane</location>
    </subcellularLocation>
</comment>
<dbReference type="RefSeq" id="WP_212609475.1">
    <property type="nucleotide sequence ID" value="NZ_CP073910.1"/>
</dbReference>
<dbReference type="PANTHER" id="PTHR38776:SF1">
    <property type="entry name" value="MLTA-INTERACTING PROTEIN-RELATED"/>
    <property type="match status" value="1"/>
</dbReference>
<keyword evidence="3 6" id="KW-0732">Signal</keyword>
<evidence type="ECO:0000256" key="3">
    <source>
        <dbReference type="ARBA" id="ARBA00022729"/>
    </source>
</evidence>
<name>A0A975K752_9SPHN</name>
<comment type="similarity">
    <text evidence="2">Belongs to the MipA/OmpV family.</text>
</comment>
<dbReference type="EMBL" id="CP073910">
    <property type="protein sequence ID" value="QUT06005.1"/>
    <property type="molecule type" value="Genomic_DNA"/>
</dbReference>
<sequence>MIALRFHLLAAALCAAITAIPAQAQEAEDRSSLTIGVGAAYVPSYDGSDDYIAVPVAAARGKVNDFAFWTRGTSLYVDAIPNTDPNGWDIELGPAVNVNLTRTRRIRDPQVRALGKLDTAIEVGGFVGLGKTGVITSDYDNLSVRVSWTKDAGGAHKSYVITPAIEYMTPLSTTTFVGVGASAEYVGKGYGRYYYDVDAAGSLASGLPVYTGAGDDSGFKKVSMNLIAGHSLSGDLRKGWTIFALGGYQKMLGDYKRAPIVDIAGSSNQWIAAIGIGYTF</sequence>
<dbReference type="InterPro" id="IPR010583">
    <property type="entry name" value="MipA"/>
</dbReference>
<gene>
    <name evidence="7" type="ORF">KFK14_00380</name>
</gene>
<evidence type="ECO:0000313" key="8">
    <source>
        <dbReference type="Proteomes" id="UP000681425"/>
    </source>
</evidence>